<reference evidence="1" key="1">
    <citation type="submission" date="2020-06" db="EMBL/GenBank/DDBJ databases">
        <authorList>
            <person name="Li T."/>
            <person name="Hu X."/>
            <person name="Zhang T."/>
            <person name="Song X."/>
            <person name="Zhang H."/>
            <person name="Dai N."/>
            <person name="Sheng W."/>
            <person name="Hou X."/>
            <person name="Wei L."/>
        </authorList>
    </citation>
    <scope>NUCLEOTIDE SEQUENCE</scope>
    <source>
        <strain evidence="1">KEN1</strain>
        <tissue evidence="1">Leaf</tissue>
    </source>
</reference>
<protein>
    <submittedName>
        <fullName evidence="1">Uncharacterized protein</fullName>
    </submittedName>
</protein>
<gene>
    <name evidence="1" type="ORF">Slati_0091400</name>
</gene>
<comment type="caution">
    <text evidence="1">The sequence shown here is derived from an EMBL/GenBank/DDBJ whole genome shotgun (WGS) entry which is preliminary data.</text>
</comment>
<organism evidence="1">
    <name type="scientific">Sesamum latifolium</name>
    <dbReference type="NCBI Taxonomy" id="2727402"/>
    <lineage>
        <taxon>Eukaryota</taxon>
        <taxon>Viridiplantae</taxon>
        <taxon>Streptophyta</taxon>
        <taxon>Embryophyta</taxon>
        <taxon>Tracheophyta</taxon>
        <taxon>Spermatophyta</taxon>
        <taxon>Magnoliopsida</taxon>
        <taxon>eudicotyledons</taxon>
        <taxon>Gunneridae</taxon>
        <taxon>Pentapetalae</taxon>
        <taxon>asterids</taxon>
        <taxon>lamiids</taxon>
        <taxon>Lamiales</taxon>
        <taxon>Pedaliaceae</taxon>
        <taxon>Sesamum</taxon>
    </lineage>
</organism>
<name>A0AAW2Y8G4_9LAMI</name>
<sequence>MARCILAPPRHYGSLHAPATPVSCQLLTRCILGARLHHGRLLCLARIGQHHKSEAHSICQHHALIPPNMPSCLSAWLHNLPTVRRRPKTAHLSHRSPVDS</sequence>
<dbReference type="AlphaFoldDB" id="A0AAW2Y8G4"/>
<proteinExistence type="predicted"/>
<accession>A0AAW2Y8G4</accession>
<reference evidence="1" key="2">
    <citation type="journal article" date="2024" name="Plant">
        <title>Genomic evolution and insights into agronomic trait innovations of Sesamum species.</title>
        <authorList>
            <person name="Miao H."/>
            <person name="Wang L."/>
            <person name="Qu L."/>
            <person name="Liu H."/>
            <person name="Sun Y."/>
            <person name="Le M."/>
            <person name="Wang Q."/>
            <person name="Wei S."/>
            <person name="Zheng Y."/>
            <person name="Lin W."/>
            <person name="Duan Y."/>
            <person name="Cao H."/>
            <person name="Xiong S."/>
            <person name="Wang X."/>
            <person name="Wei L."/>
            <person name="Li C."/>
            <person name="Ma Q."/>
            <person name="Ju M."/>
            <person name="Zhao R."/>
            <person name="Li G."/>
            <person name="Mu C."/>
            <person name="Tian Q."/>
            <person name="Mei H."/>
            <person name="Zhang T."/>
            <person name="Gao T."/>
            <person name="Zhang H."/>
        </authorList>
    </citation>
    <scope>NUCLEOTIDE SEQUENCE</scope>
    <source>
        <strain evidence="1">KEN1</strain>
    </source>
</reference>
<dbReference type="EMBL" id="JACGWN010000001">
    <property type="protein sequence ID" value="KAL0462038.1"/>
    <property type="molecule type" value="Genomic_DNA"/>
</dbReference>
<evidence type="ECO:0000313" key="1">
    <source>
        <dbReference type="EMBL" id="KAL0462038.1"/>
    </source>
</evidence>